<keyword evidence="1" id="KW-0812">Transmembrane</keyword>
<feature type="chain" id="PRO_5032298046" description="VPLPA-CTERM sorting domain-containing protein" evidence="2">
    <location>
        <begin position="33"/>
        <end position="226"/>
    </location>
</feature>
<dbReference type="AlphaFoldDB" id="A0A850R225"/>
<evidence type="ECO:0000313" key="4">
    <source>
        <dbReference type="Proteomes" id="UP000592294"/>
    </source>
</evidence>
<dbReference type="EMBL" id="JABZEO010000003">
    <property type="protein sequence ID" value="NVZ08679.1"/>
    <property type="molecule type" value="Genomic_DNA"/>
</dbReference>
<feature type="transmembrane region" description="Helical" evidence="1">
    <location>
        <begin position="202"/>
        <end position="219"/>
    </location>
</feature>
<evidence type="ECO:0000256" key="1">
    <source>
        <dbReference type="SAM" id="Phobius"/>
    </source>
</evidence>
<gene>
    <name evidence="3" type="ORF">HW932_05325</name>
</gene>
<comment type="caution">
    <text evidence="3">The sequence shown here is derived from an EMBL/GenBank/DDBJ whole genome shotgun (WGS) entry which is preliminary data.</text>
</comment>
<evidence type="ECO:0000313" key="3">
    <source>
        <dbReference type="EMBL" id="NVZ08679.1"/>
    </source>
</evidence>
<accession>A0A850R225</accession>
<evidence type="ECO:0000256" key="2">
    <source>
        <dbReference type="SAM" id="SignalP"/>
    </source>
</evidence>
<keyword evidence="1" id="KW-1133">Transmembrane helix</keyword>
<protein>
    <recommendedName>
        <fullName evidence="5">VPLPA-CTERM sorting domain-containing protein</fullName>
    </recommendedName>
</protein>
<proteinExistence type="predicted"/>
<dbReference type="Proteomes" id="UP000592294">
    <property type="component" value="Unassembled WGS sequence"/>
</dbReference>
<name>A0A850R225_9GAMM</name>
<sequence length="226" mass="23645">MKTKNLAHFVTRRSLVLAGTLLAVMTSGASYSATLTTTSGNPDASGKVFIDAAKVDANINLIGSIGSQNGSPKVYWVTSESHGLDGKNGFAEIDSKSGGNIKDITFGITGHYFSAVQFSLQGVGSRSNRNFSVKTVFADGTFETLSYKAPNNGNQAYLLQIADGDPLIKSINISAGTSGFDQTKHWGVSGVQADVPAVPLPAAAYLFGSALLGMVGIGYRRNKKQA</sequence>
<reference evidence="3 4" key="1">
    <citation type="submission" date="2020-06" db="EMBL/GenBank/DDBJ databases">
        <title>Whole-genome sequence of Allochromatium humboldtianum DSM 21881, type strain.</title>
        <authorList>
            <person name="Kyndt J.A."/>
            <person name="Meyer T.E."/>
        </authorList>
    </citation>
    <scope>NUCLEOTIDE SEQUENCE [LARGE SCALE GENOMIC DNA]</scope>
    <source>
        <strain evidence="3 4">DSM 21881</strain>
    </source>
</reference>
<keyword evidence="1" id="KW-0472">Membrane</keyword>
<keyword evidence="4" id="KW-1185">Reference proteome</keyword>
<organism evidence="3 4">
    <name type="scientific">Allochromatium humboldtianum</name>
    <dbReference type="NCBI Taxonomy" id="504901"/>
    <lineage>
        <taxon>Bacteria</taxon>
        <taxon>Pseudomonadati</taxon>
        <taxon>Pseudomonadota</taxon>
        <taxon>Gammaproteobacteria</taxon>
        <taxon>Chromatiales</taxon>
        <taxon>Chromatiaceae</taxon>
        <taxon>Allochromatium</taxon>
    </lineage>
</organism>
<dbReference type="RefSeq" id="WP_176975460.1">
    <property type="nucleotide sequence ID" value="NZ_JABZEO010000003.1"/>
</dbReference>
<evidence type="ECO:0008006" key="5">
    <source>
        <dbReference type="Google" id="ProtNLM"/>
    </source>
</evidence>
<keyword evidence="2" id="KW-0732">Signal</keyword>
<feature type="signal peptide" evidence="2">
    <location>
        <begin position="1"/>
        <end position="32"/>
    </location>
</feature>